<dbReference type="Proteomes" id="UP000230750">
    <property type="component" value="Unassembled WGS sequence"/>
</dbReference>
<evidence type="ECO:0000313" key="2">
    <source>
        <dbReference type="EMBL" id="PIK45649.1"/>
    </source>
</evidence>
<feature type="compositionally biased region" description="Polar residues" evidence="1">
    <location>
        <begin position="54"/>
        <end position="66"/>
    </location>
</feature>
<proteinExistence type="predicted"/>
<feature type="region of interest" description="Disordered" evidence="1">
    <location>
        <begin position="35"/>
        <end position="71"/>
    </location>
</feature>
<keyword evidence="3" id="KW-1185">Reference proteome</keyword>
<comment type="caution">
    <text evidence="2">The sequence shown here is derived from an EMBL/GenBank/DDBJ whole genome shotgun (WGS) entry which is preliminary data.</text>
</comment>
<dbReference type="EMBL" id="MRZV01000698">
    <property type="protein sequence ID" value="PIK45649.1"/>
    <property type="molecule type" value="Genomic_DNA"/>
</dbReference>
<gene>
    <name evidence="2" type="ORF">BSL78_17492</name>
</gene>
<feature type="region of interest" description="Disordered" evidence="1">
    <location>
        <begin position="1"/>
        <end position="23"/>
    </location>
</feature>
<feature type="compositionally biased region" description="Polar residues" evidence="1">
    <location>
        <begin position="133"/>
        <end position="165"/>
    </location>
</feature>
<name>A0A2G8KCG2_STIJA</name>
<evidence type="ECO:0000256" key="1">
    <source>
        <dbReference type="SAM" id="MobiDB-lite"/>
    </source>
</evidence>
<dbReference type="AlphaFoldDB" id="A0A2G8KCG2"/>
<feature type="region of interest" description="Disordered" evidence="1">
    <location>
        <begin position="104"/>
        <end position="165"/>
    </location>
</feature>
<sequence length="165" mass="18338">MYSRVRSRVGGPAPEPQESSARTAEYVKSLALQAADRGGEIQESRNRRRIWSDSFGSKRSTRSRVWSSDGTGFSSFSSTFSSLQDSLNVSQWVEESLDNNVFDTTVTPDADQTFVEGQQNGRTPMGSDRYPLSKQSSFSDDTTSTNEKLSRTLTADNLQESVKEK</sequence>
<protein>
    <submittedName>
        <fullName evidence="2">Uncharacterized protein</fullName>
    </submittedName>
</protein>
<evidence type="ECO:0000313" key="3">
    <source>
        <dbReference type="Proteomes" id="UP000230750"/>
    </source>
</evidence>
<reference evidence="2 3" key="1">
    <citation type="journal article" date="2017" name="PLoS Biol.">
        <title>The sea cucumber genome provides insights into morphological evolution and visceral regeneration.</title>
        <authorList>
            <person name="Zhang X."/>
            <person name="Sun L."/>
            <person name="Yuan J."/>
            <person name="Sun Y."/>
            <person name="Gao Y."/>
            <person name="Zhang L."/>
            <person name="Li S."/>
            <person name="Dai H."/>
            <person name="Hamel J.F."/>
            <person name="Liu C."/>
            <person name="Yu Y."/>
            <person name="Liu S."/>
            <person name="Lin W."/>
            <person name="Guo K."/>
            <person name="Jin S."/>
            <person name="Xu P."/>
            <person name="Storey K.B."/>
            <person name="Huan P."/>
            <person name="Zhang T."/>
            <person name="Zhou Y."/>
            <person name="Zhang J."/>
            <person name="Lin C."/>
            <person name="Li X."/>
            <person name="Xing L."/>
            <person name="Huo D."/>
            <person name="Sun M."/>
            <person name="Wang L."/>
            <person name="Mercier A."/>
            <person name="Li F."/>
            <person name="Yang H."/>
            <person name="Xiang J."/>
        </authorList>
    </citation>
    <scope>NUCLEOTIDE SEQUENCE [LARGE SCALE GENOMIC DNA]</scope>
    <source>
        <strain evidence="2">Shaxun</strain>
        <tissue evidence="2">Muscle</tissue>
    </source>
</reference>
<organism evidence="2 3">
    <name type="scientific">Stichopus japonicus</name>
    <name type="common">Sea cucumber</name>
    <dbReference type="NCBI Taxonomy" id="307972"/>
    <lineage>
        <taxon>Eukaryota</taxon>
        <taxon>Metazoa</taxon>
        <taxon>Echinodermata</taxon>
        <taxon>Eleutherozoa</taxon>
        <taxon>Echinozoa</taxon>
        <taxon>Holothuroidea</taxon>
        <taxon>Aspidochirotacea</taxon>
        <taxon>Aspidochirotida</taxon>
        <taxon>Stichopodidae</taxon>
        <taxon>Apostichopus</taxon>
    </lineage>
</organism>
<accession>A0A2G8KCG2</accession>